<dbReference type="PANTHER" id="PTHR43277:SF4">
    <property type="entry name" value="ARGININE DECARBOXYLASE"/>
    <property type="match status" value="1"/>
</dbReference>
<name>A0A2N1PLE4_9BACT</name>
<comment type="similarity">
    <text evidence="2">Belongs to the Orn/Lys/Arg decarboxylase class-I family.</text>
</comment>
<evidence type="ECO:0000256" key="5">
    <source>
        <dbReference type="ARBA" id="ARBA00023239"/>
    </source>
</evidence>
<dbReference type="Gene3D" id="3.90.100.10">
    <property type="entry name" value="Orn/Lys/Arg decarboxylase, C-terminal domain"/>
    <property type="match status" value="1"/>
</dbReference>
<dbReference type="SUPFAM" id="SSF53383">
    <property type="entry name" value="PLP-dependent transferases"/>
    <property type="match status" value="1"/>
</dbReference>
<feature type="domain" description="Orn/Lys/Arg decarboxylases family 1 pyridoxal-P attachment site" evidence="6">
    <location>
        <begin position="434"/>
        <end position="448"/>
    </location>
</feature>
<evidence type="ECO:0000256" key="3">
    <source>
        <dbReference type="ARBA" id="ARBA00022793"/>
    </source>
</evidence>
<keyword evidence="4" id="KW-0663">Pyridoxal phosphate</keyword>
<dbReference type="SUPFAM" id="SSF55904">
    <property type="entry name" value="Ornithine decarboxylase C-terminal domain"/>
    <property type="match status" value="1"/>
</dbReference>
<dbReference type="InterPro" id="IPR015424">
    <property type="entry name" value="PyrdxlP-dep_Trfase"/>
</dbReference>
<keyword evidence="5" id="KW-0456">Lyase</keyword>
<comment type="cofactor">
    <cofactor evidence="1">
        <name>pyridoxal 5'-phosphate</name>
        <dbReference type="ChEBI" id="CHEBI:597326"/>
    </cofactor>
</comment>
<dbReference type="InterPro" id="IPR000310">
    <property type="entry name" value="Orn/Lys/Arg_deCO2ase_major_dom"/>
</dbReference>
<dbReference type="GO" id="GO:0016831">
    <property type="term" value="F:carboxy-lyase activity"/>
    <property type="evidence" value="ECO:0007669"/>
    <property type="project" value="UniProtKB-KW"/>
</dbReference>
<evidence type="ECO:0000259" key="6">
    <source>
        <dbReference type="PROSITE" id="PS00703"/>
    </source>
</evidence>
<organism evidence="7 8">
    <name type="scientific">Candidatus Wallbacteria bacterium HGW-Wallbacteria-1</name>
    <dbReference type="NCBI Taxonomy" id="2013854"/>
    <lineage>
        <taxon>Bacteria</taxon>
        <taxon>Candidatus Walliibacteriota</taxon>
    </lineage>
</organism>
<evidence type="ECO:0000256" key="1">
    <source>
        <dbReference type="ARBA" id="ARBA00001933"/>
    </source>
</evidence>
<evidence type="ECO:0000313" key="7">
    <source>
        <dbReference type="EMBL" id="PKK89156.1"/>
    </source>
</evidence>
<dbReference type="Proteomes" id="UP000233256">
    <property type="component" value="Unassembled WGS sequence"/>
</dbReference>
<evidence type="ECO:0000256" key="4">
    <source>
        <dbReference type="ARBA" id="ARBA00022898"/>
    </source>
</evidence>
<comment type="caution">
    <text evidence="7">The sequence shown here is derived from an EMBL/GenBank/DDBJ whole genome shotgun (WGS) entry which is preliminary data.</text>
</comment>
<accession>A0A2N1PLE4</accession>
<reference evidence="7 8" key="1">
    <citation type="journal article" date="2017" name="ISME J.">
        <title>Potential for microbial H2 and metal transformations associated with novel bacteria and archaea in deep terrestrial subsurface sediments.</title>
        <authorList>
            <person name="Hernsdorf A.W."/>
            <person name="Amano Y."/>
            <person name="Miyakawa K."/>
            <person name="Ise K."/>
            <person name="Suzuki Y."/>
            <person name="Anantharaman K."/>
            <person name="Probst A."/>
            <person name="Burstein D."/>
            <person name="Thomas B.C."/>
            <person name="Banfield J.F."/>
        </authorList>
    </citation>
    <scope>NUCLEOTIDE SEQUENCE [LARGE SCALE GENOMIC DNA]</scope>
    <source>
        <strain evidence="7">HGW-Wallbacteria-1</strain>
    </source>
</reference>
<dbReference type="Pfam" id="PF01276">
    <property type="entry name" value="OKR_DC_1"/>
    <property type="match status" value="1"/>
</dbReference>
<evidence type="ECO:0000256" key="2">
    <source>
        <dbReference type="ARBA" id="ARBA00010671"/>
    </source>
</evidence>
<dbReference type="PROSITE" id="PS00703">
    <property type="entry name" value="OKR_DC_1"/>
    <property type="match status" value="1"/>
</dbReference>
<dbReference type="InterPro" id="IPR015421">
    <property type="entry name" value="PyrdxlP-dep_Trfase_major"/>
</dbReference>
<dbReference type="AlphaFoldDB" id="A0A2N1PLE4"/>
<proteinExistence type="inferred from homology"/>
<evidence type="ECO:0000313" key="8">
    <source>
        <dbReference type="Proteomes" id="UP000233256"/>
    </source>
</evidence>
<sequence length="754" mass="85798">MHLQDSGMEIASMNQSLKSSLFVVHMSDNLNDRKEFKAIFPRIERALTSFFKKNFSYQDPESRRGDFEPQISFRLAQFQSPEALATGLITQEHLTTTIGSTAMLLVLQNHLTSPGIAPGSRLTSMAFHDVTFPDWLNRFLPHIPVILLTRGEALSIRRVKGWEYESKESLLNPDDFILRLHQHFSKWWEPTFSLALEKYGKENGARSWHTPGHNAGNAFYRSPFQSSFYRSFGPMAFRTDLSVSVTHLGDLSEPDMEAPLKWSRQRSSAIFGSEETFYITNGTSTSNKAMLMTLLKPGEMVLLDRNCHKSVHQAVVMSGALPLYLTPAYNHTLGIWCPLSLDTLRMNLSREYPDALRPRALILTTCTYEGVLYPMADIASLCEEYGVLFFADEAWAPHLRFHPQYTSAGSTVSTSDRSLSVRCNAMDGGAHFAVQSTHKALAAFSQASMIHISNRFRFLLEADKNPQWDWLRRRFSFQGKGSYADFSHELQEMLRYWHSTSPHYPMLATLDRAGIQMRLEGTRLLQERLEWVEELQNEFREIVPSGCSISLKHIVGPHRLDDFPNYTKDPLKMVLGFRDRRSGTSFIKALERAQIKPEKTTFGCVEFLVTIGTYRDHLENLLGVVAANAELLGSPGDDELKPDRFDFEMASGQVEIFPRAAAISEGELVPLNSSRGRVCAQFLVPYPPGIPVFIPGMRVSRSMINLVREVATTQGVHEVHGLFTRDDEIYVKVMRKDEEVPERRRTLNFRKLFQ</sequence>
<dbReference type="Pfam" id="PF03711">
    <property type="entry name" value="OKR_DC_1_C"/>
    <property type="match status" value="1"/>
</dbReference>
<dbReference type="PANTHER" id="PTHR43277">
    <property type="entry name" value="ARGININE DECARBOXYLASE"/>
    <property type="match status" value="1"/>
</dbReference>
<gene>
    <name evidence="7" type="ORF">CVV64_15735</name>
</gene>
<dbReference type="EMBL" id="PGXC01000024">
    <property type="protein sequence ID" value="PKK89156.1"/>
    <property type="molecule type" value="Genomic_DNA"/>
</dbReference>
<protein>
    <recommendedName>
        <fullName evidence="6">Orn/Lys/Arg decarboxylases family 1 pyridoxal-P attachment site domain-containing protein</fullName>
    </recommendedName>
</protein>
<dbReference type="Gene3D" id="3.40.640.10">
    <property type="entry name" value="Type I PLP-dependent aspartate aminotransferase-like (Major domain)"/>
    <property type="match status" value="1"/>
</dbReference>
<keyword evidence="3" id="KW-0210">Decarboxylase</keyword>
<dbReference type="InterPro" id="IPR036633">
    <property type="entry name" value="Prn/Lys/Arg_de-COase_C_sf"/>
</dbReference>
<dbReference type="InterPro" id="IPR052357">
    <property type="entry name" value="Orn_Lys_Arg_decarboxylase-I"/>
</dbReference>
<dbReference type="InterPro" id="IPR008286">
    <property type="entry name" value="Prn/Lys/Arg_de-COase_C"/>
</dbReference>